<reference evidence="1" key="1">
    <citation type="journal article" date="2012" name="J. Microbiol. Biotechnol.">
        <title>Ramlibacter ginsenosidimutans sp. nov., with ginsenoside-converting activity.</title>
        <authorList>
            <person name="Wang L."/>
            <person name="An D.S."/>
            <person name="Kim S.G."/>
            <person name="Jin F.X."/>
            <person name="Kim S.C."/>
            <person name="Lee S.T."/>
            <person name="Im W.T."/>
        </authorList>
    </citation>
    <scope>NUCLEOTIDE SEQUENCE</scope>
    <source>
        <strain evidence="1">KACC 17527</strain>
    </source>
</reference>
<reference evidence="1" key="2">
    <citation type="submission" date="2021-01" db="EMBL/GenBank/DDBJ databases">
        <authorList>
            <person name="Kang M."/>
        </authorList>
    </citation>
    <scope>NUCLEOTIDE SEQUENCE</scope>
    <source>
        <strain evidence="1">KACC 17527</strain>
    </source>
</reference>
<dbReference type="RefSeq" id="WP_201177976.1">
    <property type="nucleotide sequence ID" value="NZ_JAEPWM010000019.1"/>
</dbReference>
<organism evidence="1 2">
    <name type="scientific">Ramlibacter ginsenosidimutans</name>
    <dbReference type="NCBI Taxonomy" id="502333"/>
    <lineage>
        <taxon>Bacteria</taxon>
        <taxon>Pseudomonadati</taxon>
        <taxon>Pseudomonadota</taxon>
        <taxon>Betaproteobacteria</taxon>
        <taxon>Burkholderiales</taxon>
        <taxon>Comamonadaceae</taxon>
        <taxon>Ramlibacter</taxon>
    </lineage>
</organism>
<dbReference type="Proteomes" id="UP000630528">
    <property type="component" value="Unassembled WGS sequence"/>
</dbReference>
<gene>
    <name evidence="1" type="ORF">JJB11_25150</name>
</gene>
<dbReference type="AlphaFoldDB" id="A0A934U179"/>
<evidence type="ECO:0000313" key="2">
    <source>
        <dbReference type="Proteomes" id="UP000630528"/>
    </source>
</evidence>
<evidence type="ECO:0000313" key="1">
    <source>
        <dbReference type="EMBL" id="MBK6009400.1"/>
    </source>
</evidence>
<accession>A0A934U179</accession>
<sequence length="160" mass="17637">MPRHAVPLTWAIALPALLCVGAFLSTLANPPDRSSRGLAVAYADEAGDLLPGTWLRKYSEEGFAVRRVLVMDSKGEFREVSHVVEPGGKEDDFVNEGTWRYDGTTLKRKYDTINGQSPSRLNTPLVVLPISFHTRNEFAGVDPVHGHPIVYERVVPGTQP</sequence>
<dbReference type="EMBL" id="JAEPWM010000019">
    <property type="protein sequence ID" value="MBK6009400.1"/>
    <property type="molecule type" value="Genomic_DNA"/>
</dbReference>
<keyword evidence="2" id="KW-1185">Reference proteome</keyword>
<name>A0A934U179_9BURK</name>
<proteinExistence type="predicted"/>
<comment type="caution">
    <text evidence="1">The sequence shown here is derived from an EMBL/GenBank/DDBJ whole genome shotgun (WGS) entry which is preliminary data.</text>
</comment>
<protein>
    <submittedName>
        <fullName evidence="1">Uncharacterized protein</fullName>
    </submittedName>
</protein>